<evidence type="ECO:0000259" key="6">
    <source>
        <dbReference type="SMART" id="SM00829"/>
    </source>
</evidence>
<evidence type="ECO:0000313" key="8">
    <source>
        <dbReference type="Proteomes" id="UP001236014"/>
    </source>
</evidence>
<dbReference type="InterPro" id="IPR020843">
    <property type="entry name" value="ER"/>
</dbReference>
<dbReference type="InterPro" id="IPR036291">
    <property type="entry name" value="NAD(P)-bd_dom_sf"/>
</dbReference>
<keyword evidence="2 5" id="KW-0479">Metal-binding</keyword>
<dbReference type="KEGG" id="acab:QRX50_12985"/>
<dbReference type="InterPro" id="IPR050129">
    <property type="entry name" value="Zn_alcohol_dh"/>
</dbReference>
<comment type="similarity">
    <text evidence="5">Belongs to the zinc-containing alcohol dehydrogenase family.</text>
</comment>
<dbReference type="GO" id="GO:0008270">
    <property type="term" value="F:zinc ion binding"/>
    <property type="evidence" value="ECO:0007669"/>
    <property type="project" value="InterPro"/>
</dbReference>
<dbReference type="Pfam" id="PF08240">
    <property type="entry name" value="ADH_N"/>
    <property type="match status" value="1"/>
</dbReference>
<dbReference type="PROSITE" id="PS00059">
    <property type="entry name" value="ADH_ZINC"/>
    <property type="match status" value="1"/>
</dbReference>
<sequence>MRAVVIQEFGVLPQVVEVPDPVAPPGGVVIAVEATGVCRSDWHTWQGHDEAVKLPHVAGHELAGRIAAVGAGVRGWEVGARVTVPFVCACGGCAQCARGDQQICDDEFQPGATHWGSFAELVAIEHAQANLVALPDAMSAAEAAALGCRFGTAFRAVLRQGGVRAGQWVSVYGCGGVGISAVLLAAAAGAKVVAVDVSPAARALAERSGAVLSVDAGAFDGPEALAEHVRSLTGGGTHVSLDCLGSPATCAASVGSLRKRGRHVQAGLMPPAQGVAPIPMHRVIGGELEIVGIHGLQAHEYPELLSVVERSGIDLAGLIGTRIGLDDVPAALAAMNDPVPARAGVTVVEFR</sequence>
<accession>A0A9Y2INJ5</accession>
<dbReference type="InterPro" id="IPR011032">
    <property type="entry name" value="GroES-like_sf"/>
</dbReference>
<dbReference type="InterPro" id="IPR013149">
    <property type="entry name" value="ADH-like_C"/>
</dbReference>
<dbReference type="Pfam" id="PF00107">
    <property type="entry name" value="ADH_zinc_N"/>
    <property type="match status" value="1"/>
</dbReference>
<dbReference type="InterPro" id="IPR013154">
    <property type="entry name" value="ADH-like_N"/>
</dbReference>
<evidence type="ECO:0000256" key="4">
    <source>
        <dbReference type="ARBA" id="ARBA00023002"/>
    </source>
</evidence>
<organism evidence="7 8">
    <name type="scientific">Amycolatopsis carbonis</name>
    <dbReference type="NCBI Taxonomy" id="715471"/>
    <lineage>
        <taxon>Bacteria</taxon>
        <taxon>Bacillati</taxon>
        <taxon>Actinomycetota</taxon>
        <taxon>Actinomycetes</taxon>
        <taxon>Pseudonocardiales</taxon>
        <taxon>Pseudonocardiaceae</taxon>
        <taxon>Amycolatopsis</taxon>
    </lineage>
</organism>
<gene>
    <name evidence="7" type="ORF">QRX50_12985</name>
</gene>
<dbReference type="Gene3D" id="3.90.180.10">
    <property type="entry name" value="Medium-chain alcohol dehydrogenases, catalytic domain"/>
    <property type="match status" value="1"/>
</dbReference>
<dbReference type="Proteomes" id="UP001236014">
    <property type="component" value="Chromosome"/>
</dbReference>
<dbReference type="SUPFAM" id="SSF50129">
    <property type="entry name" value="GroES-like"/>
    <property type="match status" value="1"/>
</dbReference>
<dbReference type="GO" id="GO:0016491">
    <property type="term" value="F:oxidoreductase activity"/>
    <property type="evidence" value="ECO:0007669"/>
    <property type="project" value="UniProtKB-KW"/>
</dbReference>
<dbReference type="SMART" id="SM00829">
    <property type="entry name" value="PKS_ER"/>
    <property type="match status" value="1"/>
</dbReference>
<evidence type="ECO:0000313" key="7">
    <source>
        <dbReference type="EMBL" id="WIX81598.1"/>
    </source>
</evidence>
<evidence type="ECO:0000256" key="5">
    <source>
        <dbReference type="RuleBase" id="RU361277"/>
    </source>
</evidence>
<comment type="cofactor">
    <cofactor evidence="1 5">
        <name>Zn(2+)</name>
        <dbReference type="ChEBI" id="CHEBI:29105"/>
    </cofactor>
</comment>
<feature type="domain" description="Enoyl reductase (ER)" evidence="6">
    <location>
        <begin position="10"/>
        <end position="348"/>
    </location>
</feature>
<dbReference type="PANTHER" id="PTHR43401:SF5">
    <property type="entry name" value="ALCOHOL DEHYDROGENASE-RELATED"/>
    <property type="match status" value="1"/>
</dbReference>
<evidence type="ECO:0000256" key="2">
    <source>
        <dbReference type="ARBA" id="ARBA00022723"/>
    </source>
</evidence>
<dbReference type="PANTHER" id="PTHR43401">
    <property type="entry name" value="L-THREONINE 3-DEHYDROGENASE"/>
    <property type="match status" value="1"/>
</dbReference>
<proteinExistence type="inferred from homology"/>
<name>A0A9Y2INJ5_9PSEU</name>
<reference evidence="7 8" key="1">
    <citation type="submission" date="2023-06" db="EMBL/GenBank/DDBJ databases">
        <authorList>
            <person name="Oyuntsetseg B."/>
            <person name="Kim S.B."/>
        </authorList>
    </citation>
    <scope>NUCLEOTIDE SEQUENCE [LARGE SCALE GENOMIC DNA]</scope>
    <source>
        <strain evidence="7 8">2-15</strain>
    </source>
</reference>
<protein>
    <submittedName>
        <fullName evidence="7">Alcohol dehydrogenase catalytic domain-containing protein</fullName>
    </submittedName>
</protein>
<keyword evidence="8" id="KW-1185">Reference proteome</keyword>
<keyword evidence="4" id="KW-0560">Oxidoreductase</keyword>
<dbReference type="SUPFAM" id="SSF51735">
    <property type="entry name" value="NAD(P)-binding Rossmann-fold domains"/>
    <property type="match status" value="1"/>
</dbReference>
<keyword evidence="3 5" id="KW-0862">Zinc</keyword>
<dbReference type="AlphaFoldDB" id="A0A9Y2INJ5"/>
<dbReference type="EMBL" id="CP127294">
    <property type="protein sequence ID" value="WIX81598.1"/>
    <property type="molecule type" value="Genomic_DNA"/>
</dbReference>
<evidence type="ECO:0000256" key="1">
    <source>
        <dbReference type="ARBA" id="ARBA00001947"/>
    </source>
</evidence>
<dbReference type="InterPro" id="IPR002328">
    <property type="entry name" value="ADH_Zn_CS"/>
</dbReference>
<dbReference type="RefSeq" id="WP_285972185.1">
    <property type="nucleotide sequence ID" value="NZ_CP127294.1"/>
</dbReference>
<evidence type="ECO:0000256" key="3">
    <source>
        <dbReference type="ARBA" id="ARBA00022833"/>
    </source>
</evidence>